<reference evidence="2" key="2">
    <citation type="submission" date="2016-06" db="EMBL/GenBank/DDBJ databases">
        <title>The genome of a short-lived fish provides insights into sex chromosome evolution and the genetic control of aging.</title>
        <authorList>
            <person name="Reichwald K."/>
            <person name="Felder M."/>
            <person name="Petzold A."/>
            <person name="Koch P."/>
            <person name="Groth M."/>
            <person name="Platzer M."/>
        </authorList>
    </citation>
    <scope>NUCLEOTIDE SEQUENCE</scope>
    <source>
        <tissue evidence="2">Brain</tissue>
    </source>
</reference>
<keyword evidence="1" id="KW-0472">Membrane</keyword>
<reference evidence="2" key="1">
    <citation type="submission" date="2016-05" db="EMBL/GenBank/DDBJ databases">
        <authorList>
            <person name="Lavstsen T."/>
            <person name="Jespersen J.S."/>
        </authorList>
    </citation>
    <scope>NUCLEOTIDE SEQUENCE</scope>
    <source>
        <tissue evidence="2">Brain</tissue>
    </source>
</reference>
<organism evidence="2">
    <name type="scientific">Nothobranchius kuhntae</name>
    <name type="common">Beira killifish</name>
    <dbReference type="NCBI Taxonomy" id="321403"/>
    <lineage>
        <taxon>Eukaryota</taxon>
        <taxon>Metazoa</taxon>
        <taxon>Chordata</taxon>
        <taxon>Craniata</taxon>
        <taxon>Vertebrata</taxon>
        <taxon>Euteleostomi</taxon>
        <taxon>Actinopterygii</taxon>
        <taxon>Neopterygii</taxon>
        <taxon>Teleostei</taxon>
        <taxon>Neoteleostei</taxon>
        <taxon>Acanthomorphata</taxon>
        <taxon>Ovalentaria</taxon>
        <taxon>Atherinomorphae</taxon>
        <taxon>Cyprinodontiformes</taxon>
        <taxon>Nothobranchiidae</taxon>
        <taxon>Nothobranchius</taxon>
    </lineage>
</organism>
<feature type="non-terminal residue" evidence="2">
    <location>
        <position position="1"/>
    </location>
</feature>
<name>A0A1A8HY42_NOTKU</name>
<dbReference type="AlphaFoldDB" id="A0A1A8HY42"/>
<dbReference type="EMBL" id="HAED01002568">
    <property type="protein sequence ID" value="SBQ88413.1"/>
    <property type="molecule type" value="Transcribed_RNA"/>
</dbReference>
<keyword evidence="1" id="KW-0812">Transmembrane</keyword>
<protein>
    <submittedName>
        <fullName evidence="2">Uncharacterized protein</fullName>
    </submittedName>
</protein>
<sequence length="48" mass="5417">KWTDKAHLFWSAFLKLKGDGSFHSCLGCVVSIICVVTTEKSKMGKRWS</sequence>
<evidence type="ECO:0000256" key="1">
    <source>
        <dbReference type="SAM" id="Phobius"/>
    </source>
</evidence>
<feature type="non-terminal residue" evidence="2">
    <location>
        <position position="48"/>
    </location>
</feature>
<gene>
    <name evidence="2" type="primary">Nfu_g_1_015636</name>
</gene>
<evidence type="ECO:0000313" key="2">
    <source>
        <dbReference type="EMBL" id="SBQ88413.1"/>
    </source>
</evidence>
<feature type="transmembrane region" description="Helical" evidence="1">
    <location>
        <begin position="20"/>
        <end position="38"/>
    </location>
</feature>
<proteinExistence type="predicted"/>
<keyword evidence="1" id="KW-1133">Transmembrane helix</keyword>
<accession>A0A1A8HY42</accession>